<keyword evidence="1" id="KW-0812">Transmembrane</keyword>
<dbReference type="Pfam" id="PF15018">
    <property type="entry name" value="InaF-motif"/>
    <property type="match status" value="1"/>
</dbReference>
<keyword evidence="1" id="KW-0472">Membrane</keyword>
<dbReference type="AlphaFoldDB" id="A0A814APZ4"/>
<dbReference type="PANTHER" id="PTHR34929:SF1">
    <property type="entry name" value="INAF MOTIF CONTAINING 2"/>
    <property type="match status" value="1"/>
</dbReference>
<protein>
    <submittedName>
        <fullName evidence="2">Uncharacterized protein</fullName>
    </submittedName>
</protein>
<evidence type="ECO:0000313" key="2">
    <source>
        <dbReference type="EMBL" id="CAF0918095.1"/>
    </source>
</evidence>
<keyword evidence="1" id="KW-1133">Transmembrane helix</keyword>
<comment type="caution">
    <text evidence="2">The sequence shown here is derived from an EMBL/GenBank/DDBJ whole genome shotgun (WGS) entry which is preliminary data.</text>
</comment>
<evidence type="ECO:0000256" key="1">
    <source>
        <dbReference type="SAM" id="Phobius"/>
    </source>
</evidence>
<accession>A0A814APZ4</accession>
<dbReference type="InterPro" id="IPR029162">
    <property type="entry name" value="InaF-motif"/>
</dbReference>
<dbReference type="Proteomes" id="UP000663879">
    <property type="component" value="Unassembled WGS sequence"/>
</dbReference>
<reference evidence="2" key="1">
    <citation type="submission" date="2021-02" db="EMBL/GenBank/DDBJ databases">
        <authorList>
            <person name="Nowell W R."/>
        </authorList>
    </citation>
    <scope>NUCLEOTIDE SEQUENCE</scope>
    <source>
        <strain evidence="2">Ploen Becks lab</strain>
    </source>
</reference>
<dbReference type="PANTHER" id="PTHR34929">
    <property type="entry name" value="ZGC:153157"/>
    <property type="match status" value="1"/>
</dbReference>
<sequence>MFSDERKTLEHINKKWVKVLTVITYVISVSLVALILGLYYKLAWNPKYNNENYNYVRKQQHESSEEIQEPLSLGTIKIRNLNEFDNKFSLDEFKSKLMDFIIDDLKERNFSIESVNEDKMKKHESIELKSSSTHKILFSLILKTKDN</sequence>
<keyword evidence="3" id="KW-1185">Reference proteome</keyword>
<organism evidence="2 3">
    <name type="scientific">Brachionus calyciflorus</name>
    <dbReference type="NCBI Taxonomy" id="104777"/>
    <lineage>
        <taxon>Eukaryota</taxon>
        <taxon>Metazoa</taxon>
        <taxon>Spiralia</taxon>
        <taxon>Gnathifera</taxon>
        <taxon>Rotifera</taxon>
        <taxon>Eurotatoria</taxon>
        <taxon>Monogononta</taxon>
        <taxon>Pseudotrocha</taxon>
        <taxon>Ploima</taxon>
        <taxon>Brachionidae</taxon>
        <taxon>Brachionus</taxon>
    </lineage>
</organism>
<dbReference type="EMBL" id="CAJNOC010002193">
    <property type="protein sequence ID" value="CAF0918095.1"/>
    <property type="molecule type" value="Genomic_DNA"/>
</dbReference>
<evidence type="ECO:0000313" key="3">
    <source>
        <dbReference type="Proteomes" id="UP000663879"/>
    </source>
</evidence>
<name>A0A814APZ4_9BILA</name>
<gene>
    <name evidence="2" type="ORF">OXX778_LOCUS12255</name>
</gene>
<proteinExistence type="predicted"/>
<dbReference type="OrthoDB" id="8113027at2759"/>
<feature type="transmembrane region" description="Helical" evidence="1">
    <location>
        <begin position="20"/>
        <end position="40"/>
    </location>
</feature>